<evidence type="ECO:0000313" key="1">
    <source>
        <dbReference type="EMBL" id="BCR96413.1"/>
    </source>
</evidence>
<dbReference type="EMBL" id="AP024426">
    <property type="protein sequence ID" value="BCR96413.1"/>
    <property type="molecule type" value="Genomic_DNA"/>
</dbReference>
<name>A0A7R7W5L7_ASPKA</name>
<dbReference type="RefSeq" id="XP_041540179.1">
    <property type="nucleotide sequence ID" value="XM_041686167.1"/>
</dbReference>
<reference evidence="1" key="2">
    <citation type="submission" date="2021-02" db="EMBL/GenBank/DDBJ databases">
        <title>Aspergillus luchuensis mut. kawachii IFO 4304 genome sequence.</title>
        <authorList>
            <person name="Mori K."/>
            <person name="Kadooka C."/>
            <person name="Goto M."/>
            <person name="Futagami T."/>
        </authorList>
    </citation>
    <scope>NUCLEOTIDE SEQUENCE</scope>
    <source>
        <strain evidence="1">IFO 4308</strain>
    </source>
</reference>
<dbReference type="AlphaFoldDB" id="A0A7R7W5L7"/>
<gene>
    <name evidence="1" type="ORF">AKAW2_21353S</name>
</gene>
<dbReference type="KEGG" id="aluc:AKAW2_21353S"/>
<protein>
    <submittedName>
        <fullName evidence="1">Uncharacterized protein</fullName>
    </submittedName>
</protein>
<accession>A0A7R7W5L7</accession>
<organism evidence="1 2">
    <name type="scientific">Aspergillus kawachii</name>
    <name type="common">White koji mold</name>
    <name type="synonym">Aspergillus awamori var. kawachi</name>
    <dbReference type="NCBI Taxonomy" id="1069201"/>
    <lineage>
        <taxon>Eukaryota</taxon>
        <taxon>Fungi</taxon>
        <taxon>Dikarya</taxon>
        <taxon>Ascomycota</taxon>
        <taxon>Pezizomycotina</taxon>
        <taxon>Eurotiomycetes</taxon>
        <taxon>Eurotiomycetidae</taxon>
        <taxon>Eurotiales</taxon>
        <taxon>Aspergillaceae</taxon>
        <taxon>Aspergillus</taxon>
        <taxon>Aspergillus subgen. Circumdati</taxon>
    </lineage>
</organism>
<dbReference type="GeneID" id="64957738"/>
<evidence type="ECO:0000313" key="2">
    <source>
        <dbReference type="Proteomes" id="UP000661280"/>
    </source>
</evidence>
<dbReference type="Proteomes" id="UP000661280">
    <property type="component" value="Chromosome 2"/>
</dbReference>
<proteinExistence type="predicted"/>
<sequence>MYLACHEETVQQQQEHSGRGLVTLLYHEVVRTRQFELRQLCRFPSFSATQPSAPSDTIATIIITVRHRDLTYTDHHNPHTHHLHPVQLPFPPPQLTLAVGTYLDSD</sequence>
<keyword evidence="2" id="KW-1185">Reference proteome</keyword>
<reference evidence="1" key="1">
    <citation type="submission" date="2021-01" db="EMBL/GenBank/DDBJ databases">
        <authorList>
            <consortium name="Aspergillus luchuensis mut. kawachii IFO 4304 genome sequencing consortium"/>
            <person name="Kazuki M."/>
            <person name="Futagami T."/>
        </authorList>
    </citation>
    <scope>NUCLEOTIDE SEQUENCE</scope>
    <source>
        <strain evidence="1">IFO 4308</strain>
    </source>
</reference>